<dbReference type="InParanoid" id="A0A7J6IZ97"/>
<accession>A0A7J6IZ97</accession>
<evidence type="ECO:0000313" key="2">
    <source>
        <dbReference type="Proteomes" id="UP000011096"/>
    </source>
</evidence>
<comment type="caution">
    <text evidence="1">The sequence shown here is derived from an EMBL/GenBank/DDBJ whole genome shotgun (WGS) entry which is preliminary data.</text>
</comment>
<dbReference type="RefSeq" id="XP_031883630.2">
    <property type="nucleotide sequence ID" value="XM_032037487.2"/>
</dbReference>
<dbReference type="GeneID" id="43621463"/>
<evidence type="ECO:0000313" key="1">
    <source>
        <dbReference type="EMBL" id="KAF4482456.1"/>
    </source>
</evidence>
<dbReference type="Proteomes" id="UP000011096">
    <property type="component" value="Unassembled WGS sequence"/>
</dbReference>
<organism evidence="1 2">
    <name type="scientific">Colletotrichum fructicola (strain Nara gc5)</name>
    <name type="common">Anthracnose fungus</name>
    <name type="synonym">Colletotrichum gloeosporioides (strain Nara gc5)</name>
    <dbReference type="NCBI Taxonomy" id="1213859"/>
    <lineage>
        <taxon>Eukaryota</taxon>
        <taxon>Fungi</taxon>
        <taxon>Dikarya</taxon>
        <taxon>Ascomycota</taxon>
        <taxon>Pezizomycotina</taxon>
        <taxon>Sordariomycetes</taxon>
        <taxon>Hypocreomycetidae</taxon>
        <taxon>Glomerellales</taxon>
        <taxon>Glomerellaceae</taxon>
        <taxon>Colletotrichum</taxon>
        <taxon>Colletotrichum gloeosporioides species complex</taxon>
    </lineage>
</organism>
<reference evidence="1 2" key="1">
    <citation type="submission" date="2012-08" db="EMBL/GenBank/DDBJ databases">
        <authorList>
            <person name="Gan P.H.P."/>
            <person name="Ikeda K."/>
            <person name="Irieda H."/>
            <person name="Narusaka M."/>
            <person name="O'Connell R.J."/>
            <person name="Narusaka Y."/>
            <person name="Takano Y."/>
            <person name="Kubo Y."/>
            <person name="Shirasu K."/>
        </authorList>
    </citation>
    <scope>NUCLEOTIDE SEQUENCE [LARGE SCALE GENOMIC DNA]</scope>
    <source>
        <strain evidence="1 2">Nara gc5</strain>
    </source>
</reference>
<proteinExistence type="predicted"/>
<dbReference type="AlphaFoldDB" id="A0A7J6IZ97"/>
<gene>
    <name evidence="1" type="ORF">CGGC5_v009130</name>
</gene>
<reference evidence="1 2" key="2">
    <citation type="submission" date="2020-04" db="EMBL/GenBank/DDBJ databases">
        <title>Genome sequencing and assembly of multiple isolates from the Colletotrichum gloeosporioides species complex.</title>
        <authorList>
            <person name="Gan P."/>
            <person name="Shirasu K."/>
        </authorList>
    </citation>
    <scope>NUCLEOTIDE SEQUENCE [LARGE SCALE GENOMIC DNA]</scope>
    <source>
        <strain evidence="1 2">Nara gc5</strain>
    </source>
</reference>
<sequence>MLSFTVEQIDYNYCQASRLINSARSHERISISVNHSETMLSNAMDSTSSAYNGNTPAKAVHKFSFSESKDVLAERRSSMYTKEQSASSFYYMSRQSTDVEASKAQHKKRIEGELENFHRKYGRLS</sequence>
<name>A0A7J6IZ97_COLFN</name>
<keyword evidence="2" id="KW-1185">Reference proteome</keyword>
<protein>
    <submittedName>
        <fullName evidence="1">Uncharacterized protein</fullName>
    </submittedName>
</protein>
<dbReference type="EMBL" id="ANPB02000005">
    <property type="protein sequence ID" value="KAF4482456.1"/>
    <property type="molecule type" value="Genomic_DNA"/>
</dbReference>